<dbReference type="InterPro" id="IPR023614">
    <property type="entry name" value="Porin_dom_sf"/>
</dbReference>
<accession>A0ABZ1CL23</accession>
<keyword evidence="3" id="KW-0675">Receptor</keyword>
<name>A0ABZ1CL23_9PROT</name>
<proteinExistence type="predicted"/>
<dbReference type="EMBL" id="CP141769">
    <property type="protein sequence ID" value="WRS39012.1"/>
    <property type="molecule type" value="Genomic_DNA"/>
</dbReference>
<keyword evidence="2" id="KW-0732">Signal</keyword>
<reference evidence="3 4" key="1">
    <citation type="submission" date="2023-12" db="EMBL/GenBank/DDBJ databases">
        <title>Thiobacillus sedimentum sp. nov., a chemolithoautotrophic sulfur-oxidizing bacterium isolated from freshwater sediment.</title>
        <authorList>
            <person name="Luo J."/>
            <person name="Dai C."/>
        </authorList>
    </citation>
    <scope>NUCLEOTIDE SEQUENCE [LARGE SCALE GENOMIC DNA]</scope>
    <source>
        <strain evidence="3 4">SCUT-2</strain>
    </source>
</reference>
<feature type="coiled-coil region" evidence="1">
    <location>
        <begin position="29"/>
        <end position="56"/>
    </location>
</feature>
<feature type="signal peptide" evidence="2">
    <location>
        <begin position="1"/>
        <end position="19"/>
    </location>
</feature>
<organism evidence="3 4">
    <name type="scientific">Thiobacillus sedimenti</name>
    <dbReference type="NCBI Taxonomy" id="3110231"/>
    <lineage>
        <taxon>Bacteria</taxon>
        <taxon>Pseudomonadati</taxon>
        <taxon>Pseudomonadota</taxon>
        <taxon>Betaproteobacteria</taxon>
        <taxon>Nitrosomonadales</taxon>
        <taxon>Thiobacillaceae</taxon>
        <taxon>Thiobacillus</taxon>
    </lineage>
</organism>
<protein>
    <submittedName>
        <fullName evidence="3">TonB-dependent receptor</fullName>
    </submittedName>
</protein>
<evidence type="ECO:0000256" key="1">
    <source>
        <dbReference type="SAM" id="Coils"/>
    </source>
</evidence>
<keyword evidence="4" id="KW-1185">Reference proteome</keyword>
<sequence length="452" mass="48641">MLRPALLAAALAAAFPAHADDQADLAALRAEVQAMKTGYEARIQALEARLAKAEAAAAAPSAAPAASAAPVEAASSAPANPGAFNPAISLILQGGYANLKDIPARQIAGFLTNDAASTPARGFSVDDSELVLASNIDPYFRGYFNATLNDGSVGVEEAWFQTIALGHGLTVKGGRFRSGIGYQNEQHPHAWDFATNNLMYQTLFGEGYGNDGLQLRWVAPTDLFTELGAEIGRGAQFPGTDRNRNGAGSYALYGHIGGDVGESNSWRGGVSYLSTRADARTGTLTDSNGTLVDTAFSGDSRTWMADFVWKWAPLGNPTVRNFKFAAELFRREESGGLSCSGGLLCTGSAGAYQATQYGGYAQAAYQFMPRWRVGYRYDVLDPGSREYGLNDTALPRTDYRPTRHSLMVDYSPSEFSRLRLQVTQDRANVGQDENQWYLRYIYSLGTHGAHTF</sequence>
<dbReference type="SUPFAM" id="SSF56935">
    <property type="entry name" value="Porins"/>
    <property type="match status" value="1"/>
</dbReference>
<dbReference type="Proteomes" id="UP001334732">
    <property type="component" value="Chromosome"/>
</dbReference>
<gene>
    <name evidence="3" type="ORF">VA613_13525</name>
</gene>
<dbReference type="RefSeq" id="WP_324779544.1">
    <property type="nucleotide sequence ID" value="NZ_CP141769.1"/>
</dbReference>
<dbReference type="Gene3D" id="2.40.160.10">
    <property type="entry name" value="Porin"/>
    <property type="match status" value="1"/>
</dbReference>
<evidence type="ECO:0000256" key="2">
    <source>
        <dbReference type="SAM" id="SignalP"/>
    </source>
</evidence>
<evidence type="ECO:0000313" key="4">
    <source>
        <dbReference type="Proteomes" id="UP001334732"/>
    </source>
</evidence>
<feature type="chain" id="PRO_5047392506" evidence="2">
    <location>
        <begin position="20"/>
        <end position="452"/>
    </location>
</feature>
<evidence type="ECO:0000313" key="3">
    <source>
        <dbReference type="EMBL" id="WRS39012.1"/>
    </source>
</evidence>
<keyword evidence="1" id="KW-0175">Coiled coil</keyword>